<reference evidence="3 4" key="1">
    <citation type="submission" date="2014-04" db="EMBL/GenBank/DDBJ databases">
        <authorList>
            <consortium name="DOE Joint Genome Institute"/>
            <person name="Kuo A."/>
            <person name="Gay G."/>
            <person name="Dore J."/>
            <person name="Kohler A."/>
            <person name="Nagy L.G."/>
            <person name="Floudas D."/>
            <person name="Copeland A."/>
            <person name="Barry K.W."/>
            <person name="Cichocki N."/>
            <person name="Veneault-Fourrey C."/>
            <person name="LaButti K."/>
            <person name="Lindquist E.A."/>
            <person name="Lipzen A."/>
            <person name="Lundell T."/>
            <person name="Morin E."/>
            <person name="Murat C."/>
            <person name="Sun H."/>
            <person name="Tunlid A."/>
            <person name="Henrissat B."/>
            <person name="Grigoriev I.V."/>
            <person name="Hibbett D.S."/>
            <person name="Martin F."/>
            <person name="Nordberg H.P."/>
            <person name="Cantor M.N."/>
            <person name="Hua S.X."/>
        </authorList>
    </citation>
    <scope>NUCLEOTIDE SEQUENCE [LARGE SCALE GENOMIC DNA]</scope>
    <source>
        <strain evidence="4">h7</strain>
    </source>
</reference>
<dbReference type="AlphaFoldDB" id="A0A0C3BFF1"/>
<protein>
    <submittedName>
        <fullName evidence="3">Carbohydrate-binding module family 13 protein</fullName>
    </submittedName>
</protein>
<dbReference type="EMBL" id="KN831819">
    <property type="protein sequence ID" value="KIM35510.1"/>
    <property type="molecule type" value="Genomic_DNA"/>
</dbReference>
<feature type="domain" description="Ricin B lectin" evidence="2">
    <location>
        <begin position="13"/>
        <end position="143"/>
    </location>
</feature>
<evidence type="ECO:0000313" key="4">
    <source>
        <dbReference type="Proteomes" id="UP000053424"/>
    </source>
</evidence>
<dbReference type="Proteomes" id="UP000053424">
    <property type="component" value="Unassembled WGS sequence"/>
</dbReference>
<dbReference type="SUPFAM" id="SSF50370">
    <property type="entry name" value="Ricin B-like lectins"/>
    <property type="match status" value="1"/>
</dbReference>
<evidence type="ECO:0000259" key="2">
    <source>
        <dbReference type="SMART" id="SM00458"/>
    </source>
</evidence>
<dbReference type="STRING" id="686832.A0A0C3BFF1"/>
<accession>A0A0C3BFF1</accession>
<gene>
    <name evidence="3" type="ORF">M413DRAFT_20749</name>
</gene>
<evidence type="ECO:0000256" key="1">
    <source>
        <dbReference type="SAM" id="MobiDB-lite"/>
    </source>
</evidence>
<dbReference type="SMART" id="SM00458">
    <property type="entry name" value="RICIN"/>
    <property type="match status" value="1"/>
</dbReference>
<proteinExistence type="predicted"/>
<dbReference type="CDD" id="cd00161">
    <property type="entry name" value="beta-trefoil_Ricin-like"/>
    <property type="match status" value="1"/>
</dbReference>
<sequence length="147" mass="16257">MRTDPNGRFAPTPDALHPNGNNKKCLDVRGAVFANGTPVQIYDCNQTPAQQWVIRRGNTRVRLAGTNFCLDAGSSPANGVELKIWECFSNLPAQEWVYTDDNRIALEGQGFCVDLTGGDLTNGNPVQEWKCTDFDANQIWTQPTLLD</sequence>
<organism evidence="3 4">
    <name type="scientific">Hebeloma cylindrosporum</name>
    <dbReference type="NCBI Taxonomy" id="76867"/>
    <lineage>
        <taxon>Eukaryota</taxon>
        <taxon>Fungi</taxon>
        <taxon>Dikarya</taxon>
        <taxon>Basidiomycota</taxon>
        <taxon>Agaricomycotina</taxon>
        <taxon>Agaricomycetes</taxon>
        <taxon>Agaricomycetidae</taxon>
        <taxon>Agaricales</taxon>
        <taxon>Agaricineae</taxon>
        <taxon>Hymenogastraceae</taxon>
        <taxon>Hebeloma</taxon>
    </lineage>
</organism>
<dbReference type="PROSITE" id="PS50231">
    <property type="entry name" value="RICIN_B_LECTIN"/>
    <property type="match status" value="1"/>
</dbReference>
<reference evidence="4" key="2">
    <citation type="submission" date="2015-01" db="EMBL/GenBank/DDBJ databases">
        <title>Evolutionary Origins and Diversification of the Mycorrhizal Mutualists.</title>
        <authorList>
            <consortium name="DOE Joint Genome Institute"/>
            <consortium name="Mycorrhizal Genomics Consortium"/>
            <person name="Kohler A."/>
            <person name="Kuo A."/>
            <person name="Nagy L.G."/>
            <person name="Floudas D."/>
            <person name="Copeland A."/>
            <person name="Barry K.W."/>
            <person name="Cichocki N."/>
            <person name="Veneault-Fourrey C."/>
            <person name="LaButti K."/>
            <person name="Lindquist E.A."/>
            <person name="Lipzen A."/>
            <person name="Lundell T."/>
            <person name="Morin E."/>
            <person name="Murat C."/>
            <person name="Riley R."/>
            <person name="Ohm R."/>
            <person name="Sun H."/>
            <person name="Tunlid A."/>
            <person name="Henrissat B."/>
            <person name="Grigoriev I.V."/>
            <person name="Hibbett D.S."/>
            <person name="Martin F."/>
        </authorList>
    </citation>
    <scope>NUCLEOTIDE SEQUENCE [LARGE SCALE GENOMIC DNA]</scope>
    <source>
        <strain evidence="4">h7</strain>
    </source>
</reference>
<dbReference type="InterPro" id="IPR000772">
    <property type="entry name" value="Ricin_B_lectin"/>
</dbReference>
<dbReference type="OrthoDB" id="6770063at2759"/>
<dbReference type="HOGENOM" id="CLU_095794_3_1_1"/>
<feature type="region of interest" description="Disordered" evidence="1">
    <location>
        <begin position="1"/>
        <end position="21"/>
    </location>
</feature>
<evidence type="ECO:0000313" key="3">
    <source>
        <dbReference type="EMBL" id="KIM35510.1"/>
    </source>
</evidence>
<dbReference type="Gene3D" id="2.80.10.50">
    <property type="match status" value="2"/>
</dbReference>
<dbReference type="Pfam" id="PF00652">
    <property type="entry name" value="Ricin_B_lectin"/>
    <property type="match status" value="1"/>
</dbReference>
<dbReference type="InterPro" id="IPR035992">
    <property type="entry name" value="Ricin_B-like_lectins"/>
</dbReference>
<keyword evidence="4" id="KW-1185">Reference proteome</keyword>
<name>A0A0C3BFF1_HEBCY</name>